<accession>A0A2P2N1I2</accession>
<evidence type="ECO:0000313" key="2">
    <source>
        <dbReference type="EMBL" id="MBX36339.1"/>
    </source>
</evidence>
<dbReference type="EMBL" id="GGEC01055855">
    <property type="protein sequence ID" value="MBX36339.1"/>
    <property type="molecule type" value="Transcribed_RNA"/>
</dbReference>
<evidence type="ECO:0000256" key="1">
    <source>
        <dbReference type="SAM" id="MobiDB-lite"/>
    </source>
</evidence>
<organism evidence="2">
    <name type="scientific">Rhizophora mucronata</name>
    <name type="common">Asiatic mangrove</name>
    <dbReference type="NCBI Taxonomy" id="61149"/>
    <lineage>
        <taxon>Eukaryota</taxon>
        <taxon>Viridiplantae</taxon>
        <taxon>Streptophyta</taxon>
        <taxon>Embryophyta</taxon>
        <taxon>Tracheophyta</taxon>
        <taxon>Spermatophyta</taxon>
        <taxon>Magnoliopsida</taxon>
        <taxon>eudicotyledons</taxon>
        <taxon>Gunneridae</taxon>
        <taxon>Pentapetalae</taxon>
        <taxon>rosids</taxon>
        <taxon>fabids</taxon>
        <taxon>Malpighiales</taxon>
        <taxon>Rhizophoraceae</taxon>
        <taxon>Rhizophora</taxon>
    </lineage>
</organism>
<sequence>MLLKLKVSTPSNRLTGTETRDKKNNNTSTFHQHTNIIKSNDDNLFGMPIKIALFAFRIML</sequence>
<reference evidence="2" key="1">
    <citation type="submission" date="2018-02" db="EMBL/GenBank/DDBJ databases">
        <title>Rhizophora mucronata_Transcriptome.</title>
        <authorList>
            <person name="Meera S.P."/>
            <person name="Sreeshan A."/>
            <person name="Augustine A."/>
        </authorList>
    </citation>
    <scope>NUCLEOTIDE SEQUENCE</scope>
    <source>
        <tissue evidence="2">Leaf</tissue>
    </source>
</reference>
<proteinExistence type="predicted"/>
<feature type="compositionally biased region" description="Polar residues" evidence="1">
    <location>
        <begin position="8"/>
        <end position="17"/>
    </location>
</feature>
<dbReference type="AlphaFoldDB" id="A0A2P2N1I2"/>
<name>A0A2P2N1I2_RHIMU</name>
<protein>
    <submittedName>
        <fullName evidence="2">Uncharacterized protein MANES_12G044900</fullName>
    </submittedName>
</protein>
<feature type="region of interest" description="Disordered" evidence="1">
    <location>
        <begin position="1"/>
        <end position="28"/>
    </location>
</feature>